<dbReference type="SUPFAM" id="SSF81301">
    <property type="entry name" value="Nucleotidyltransferase"/>
    <property type="match status" value="1"/>
</dbReference>
<dbReference type="InterPro" id="IPR007344">
    <property type="entry name" value="GrpB/CoaE"/>
</dbReference>
<dbReference type="Proteomes" id="UP001057998">
    <property type="component" value="Chromosome 2"/>
</dbReference>
<dbReference type="PANTHER" id="PTHR34822">
    <property type="entry name" value="GRPB DOMAIN PROTEIN (AFU_ORTHOLOGUE AFUA_1G01530)"/>
    <property type="match status" value="1"/>
</dbReference>
<dbReference type="EMBL" id="CP101509">
    <property type="protein sequence ID" value="UTV30285.1"/>
    <property type="molecule type" value="Genomic_DNA"/>
</dbReference>
<organism evidence="1 2">
    <name type="scientific">Photobacterium atrarenae</name>
    <dbReference type="NCBI Taxonomy" id="865757"/>
    <lineage>
        <taxon>Bacteria</taxon>
        <taxon>Pseudomonadati</taxon>
        <taxon>Pseudomonadota</taxon>
        <taxon>Gammaproteobacteria</taxon>
        <taxon>Vibrionales</taxon>
        <taxon>Vibrionaceae</taxon>
        <taxon>Photobacterium</taxon>
    </lineage>
</organism>
<dbReference type="PANTHER" id="PTHR34822:SF1">
    <property type="entry name" value="GRPB FAMILY PROTEIN"/>
    <property type="match status" value="1"/>
</dbReference>
<name>A0ABY5GMH3_9GAMM</name>
<proteinExistence type="predicted"/>
<keyword evidence="2" id="KW-1185">Reference proteome</keyword>
<dbReference type="InterPro" id="IPR043519">
    <property type="entry name" value="NT_sf"/>
</dbReference>
<dbReference type="Gene3D" id="3.30.460.10">
    <property type="entry name" value="Beta Polymerase, domain 2"/>
    <property type="match status" value="1"/>
</dbReference>
<accession>A0ABY5GMH3</accession>
<reference evidence="1" key="1">
    <citation type="submission" date="2022-07" db="EMBL/GenBank/DDBJ databases">
        <title>Genome sequencing of Photobacterium atrarenae GJH2-4.</title>
        <authorList>
            <person name="Park S.-J."/>
        </authorList>
    </citation>
    <scope>NUCLEOTIDE SEQUENCE</scope>
    <source>
        <strain evidence="1">GJH2-4</strain>
    </source>
</reference>
<evidence type="ECO:0000313" key="1">
    <source>
        <dbReference type="EMBL" id="UTV30285.1"/>
    </source>
</evidence>
<protein>
    <submittedName>
        <fullName evidence="1">GrpB family protein</fullName>
    </submittedName>
</protein>
<dbReference type="Pfam" id="PF04229">
    <property type="entry name" value="GrpB"/>
    <property type="match status" value="1"/>
</dbReference>
<sequence length="171" mass="19166">MRKIEVVAYRSSWADDFEQEKQAIAGSLCADNLAGIHHIGSTSVTGLAAKPLIDILLEVNDLAALDQQTAAMEALGYVAKGEFGIPERRFFYKGETERTHHVHAFVKDSPGSVRHLAFRDYLRAFPEVCEQYAMLKQEGAAQCQHDNAQYCAHKNDFVQLHEQAALKWKFG</sequence>
<dbReference type="RefSeq" id="WP_255391631.1">
    <property type="nucleotide sequence ID" value="NZ_CP101509.1"/>
</dbReference>
<evidence type="ECO:0000313" key="2">
    <source>
        <dbReference type="Proteomes" id="UP001057998"/>
    </source>
</evidence>
<gene>
    <name evidence="1" type="ORF">NNL38_17045</name>
</gene>